<name>A0A976N0V5_9VIRU</name>
<sequence>MNCVNPIYLKDRREFVPCGKCLPCRMRRSSDWSFRTLIEARSSSTPGIFLTLTYSDDNIPTKDFTLEDYMSHPTFYRNLNDNEKALLTLDYTDEVYSITRQVLSKRDFQLFMYKVRKHYGKGIRYIACGEYGPTTLRPHYHAIFFNLPFSFDRLWKYKEIFEKLWTNGFIRVSFVNNNRIRYIAKYVTSSCVLPYFCQFGSYKPFLLNSRYFGLDFLTKNVERWICSDASHNNFVCDDDIRRPIPRYYIDKCYPDKKGKDLWFWEARKVKLQEIRNKLEIERRARLDRLYGDNSAQMEFEEIKNYLDKYESSFRKSRKL</sequence>
<protein>
    <submittedName>
        <fullName evidence="2">Replication initiator protein</fullName>
    </submittedName>
</protein>
<dbReference type="EMBL" id="OM869498">
    <property type="protein sequence ID" value="UPW40794.1"/>
    <property type="molecule type" value="Genomic_DNA"/>
</dbReference>
<accession>A0A976N0V5</accession>
<reference evidence="2" key="1">
    <citation type="submission" date="2022-02" db="EMBL/GenBank/DDBJ databases">
        <title>Towards deciphering the DNA virus diversity associated with rodent species in the families Cricetidae and Heteromyidae.</title>
        <authorList>
            <person name="Lund M."/>
            <person name="Larsen B.B."/>
            <person name="Gryseels S."/>
            <person name="Kraberger S."/>
            <person name="Rowsey D.M."/>
            <person name="Steger L."/>
            <person name="Yule K.M."/>
            <person name="Upham N.S."/>
            <person name="Worobey M."/>
            <person name="Van Doorslaer K."/>
            <person name="Varsani A."/>
        </authorList>
    </citation>
    <scope>NUCLEOTIDE SEQUENCE</scope>
    <source>
        <strain evidence="2">UA08Rod_6926</strain>
    </source>
</reference>
<dbReference type="InterPro" id="IPR056906">
    <property type="entry name" value="ORF2/G2P_dom"/>
</dbReference>
<dbReference type="Pfam" id="PF23343">
    <property type="entry name" value="REP_ORF2-G2P"/>
    <property type="match status" value="1"/>
</dbReference>
<evidence type="ECO:0000313" key="2">
    <source>
        <dbReference type="EMBL" id="UPW40794.1"/>
    </source>
</evidence>
<proteinExistence type="predicted"/>
<feature type="domain" description="Replication-associated protein ORF2/G2P" evidence="1">
    <location>
        <begin position="86"/>
        <end position="188"/>
    </location>
</feature>
<evidence type="ECO:0000259" key="1">
    <source>
        <dbReference type="Pfam" id="PF23343"/>
    </source>
</evidence>
<organism evidence="2">
    <name type="scientific">Sigmofec virus UA08Rod_6926</name>
    <dbReference type="NCBI Taxonomy" id="2929241"/>
    <lineage>
        <taxon>Viruses</taxon>
        <taxon>Monodnaviria</taxon>
        <taxon>Sangervirae</taxon>
        <taxon>Phixviricota</taxon>
        <taxon>Malgrandaviricetes</taxon>
        <taxon>Petitvirales</taxon>
        <taxon>Microviridae</taxon>
    </lineage>
</organism>